<feature type="non-terminal residue" evidence="4">
    <location>
        <position position="1"/>
    </location>
</feature>
<dbReference type="EMBL" id="PXYT01000079">
    <property type="protein sequence ID" value="PSR24407.1"/>
    <property type="molecule type" value="Genomic_DNA"/>
</dbReference>
<dbReference type="Proteomes" id="UP000242699">
    <property type="component" value="Unassembled WGS sequence"/>
</dbReference>
<comment type="caution">
    <text evidence="4">The sequence shown here is derived from an EMBL/GenBank/DDBJ whole genome shotgun (WGS) entry which is preliminary data.</text>
</comment>
<evidence type="ECO:0000313" key="4">
    <source>
        <dbReference type="EMBL" id="PSR24407.1"/>
    </source>
</evidence>
<dbReference type="PANTHER" id="PTHR30061">
    <property type="entry name" value="MALTOSE-BINDING PERIPLASMIC PROTEIN"/>
    <property type="match status" value="1"/>
</dbReference>
<protein>
    <submittedName>
        <fullName evidence="4">Sugar ABC transporter substrate-binding protein</fullName>
    </submittedName>
</protein>
<dbReference type="GO" id="GO:0055052">
    <property type="term" value="C:ATP-binding cassette (ABC) transporter complex, substrate-binding subunit-containing"/>
    <property type="evidence" value="ECO:0007669"/>
    <property type="project" value="TreeGrafter"/>
</dbReference>
<keyword evidence="3" id="KW-0732">Signal</keyword>
<comment type="similarity">
    <text evidence="1">Belongs to the bacterial solute-binding protein 1 family.</text>
</comment>
<sequence length="260" mass="28609">NQLYQDSRILQQKKLVRYGYVWEGNSYEGLTCDWMEFMTDAGGKIFSNASLTHSVIDSAASLKALTFMRKLITSGVSPSSVTTFEEPQAMAVFDAGQSAFLRNWDYAWSNSNDPKVSKVVGHVGVAPLPTFSQSQYPGYSNIGGWDIYVNPHSQHVSQDLSFIRWMTGTQAQTVLATKYSEIPTNYSVQKNPTVKRVNPVLNIVSKVRLVPRPSGTPSYPKISQAIYTNINSALTGSLSPSAALKKAQAQIDRAVSKNSL</sequence>
<evidence type="ECO:0000256" key="3">
    <source>
        <dbReference type="ARBA" id="ARBA00022729"/>
    </source>
</evidence>
<dbReference type="Pfam" id="PF01547">
    <property type="entry name" value="SBP_bac_1"/>
    <property type="match status" value="1"/>
</dbReference>
<dbReference type="AlphaFoldDB" id="A0A2T2WQ90"/>
<dbReference type="PANTHER" id="PTHR30061:SF50">
    <property type="entry name" value="MALTOSE_MALTODEXTRIN-BINDING PERIPLASMIC PROTEIN"/>
    <property type="match status" value="1"/>
</dbReference>
<evidence type="ECO:0000256" key="1">
    <source>
        <dbReference type="ARBA" id="ARBA00008520"/>
    </source>
</evidence>
<evidence type="ECO:0000256" key="2">
    <source>
        <dbReference type="ARBA" id="ARBA00022448"/>
    </source>
</evidence>
<keyword evidence="2" id="KW-0813">Transport</keyword>
<reference evidence="4 5" key="1">
    <citation type="journal article" date="2014" name="BMC Genomics">
        <title>Comparison of environmental and isolate Sulfobacillus genomes reveals diverse carbon, sulfur, nitrogen, and hydrogen metabolisms.</title>
        <authorList>
            <person name="Justice N.B."/>
            <person name="Norman A."/>
            <person name="Brown C.T."/>
            <person name="Singh A."/>
            <person name="Thomas B.C."/>
            <person name="Banfield J.F."/>
        </authorList>
    </citation>
    <scope>NUCLEOTIDE SEQUENCE [LARGE SCALE GENOMIC DNA]</scope>
    <source>
        <strain evidence="4">AMDSBA1</strain>
    </source>
</reference>
<dbReference type="GO" id="GO:1901982">
    <property type="term" value="F:maltose binding"/>
    <property type="evidence" value="ECO:0007669"/>
    <property type="project" value="TreeGrafter"/>
</dbReference>
<dbReference type="SUPFAM" id="SSF53850">
    <property type="entry name" value="Periplasmic binding protein-like II"/>
    <property type="match status" value="1"/>
</dbReference>
<proteinExistence type="inferred from homology"/>
<name>A0A2T2WQ90_9FIRM</name>
<dbReference type="Gene3D" id="3.40.190.10">
    <property type="entry name" value="Periplasmic binding protein-like II"/>
    <property type="match status" value="2"/>
</dbReference>
<accession>A0A2T2WQ90</accession>
<gene>
    <name evidence="4" type="ORF">C7B43_19055</name>
</gene>
<evidence type="ECO:0000313" key="5">
    <source>
        <dbReference type="Proteomes" id="UP000242699"/>
    </source>
</evidence>
<organism evidence="4 5">
    <name type="scientific">Sulfobacillus benefaciens</name>
    <dbReference type="NCBI Taxonomy" id="453960"/>
    <lineage>
        <taxon>Bacteria</taxon>
        <taxon>Bacillati</taxon>
        <taxon>Bacillota</taxon>
        <taxon>Clostridia</taxon>
        <taxon>Eubacteriales</taxon>
        <taxon>Clostridiales Family XVII. Incertae Sedis</taxon>
        <taxon>Sulfobacillus</taxon>
    </lineage>
</organism>
<dbReference type="InterPro" id="IPR006059">
    <property type="entry name" value="SBP"/>
</dbReference>
<dbReference type="GO" id="GO:0042956">
    <property type="term" value="P:maltodextrin transmembrane transport"/>
    <property type="evidence" value="ECO:0007669"/>
    <property type="project" value="TreeGrafter"/>
</dbReference>
<dbReference type="GO" id="GO:0015768">
    <property type="term" value="P:maltose transport"/>
    <property type="evidence" value="ECO:0007669"/>
    <property type="project" value="TreeGrafter"/>
</dbReference>